<organism evidence="2 3">
    <name type="scientific">Bacillus thuringiensis YBT-1518</name>
    <dbReference type="NCBI Taxonomy" id="529122"/>
    <lineage>
        <taxon>Bacteria</taxon>
        <taxon>Bacillati</taxon>
        <taxon>Bacillota</taxon>
        <taxon>Bacilli</taxon>
        <taxon>Bacillales</taxon>
        <taxon>Bacillaceae</taxon>
        <taxon>Bacillus</taxon>
        <taxon>Bacillus cereus group</taxon>
    </lineage>
</organism>
<keyword evidence="1" id="KW-0472">Membrane</keyword>
<sequence length="76" mass="8411">MLWVLGYWIVGLVGMSIMLQPVLRRIAEECKDDPARIGIASLVIIILICALTPLWPAFLTVKVIKLCSKWSGTSAK</sequence>
<dbReference type="AlphaFoldDB" id="A0A9W3KLL6"/>
<feature type="transmembrane region" description="Helical" evidence="1">
    <location>
        <begin position="6"/>
        <end position="23"/>
    </location>
</feature>
<accession>A0A9W3KLL6</accession>
<protein>
    <submittedName>
        <fullName evidence="2">Cytosolic protein</fullName>
    </submittedName>
</protein>
<gene>
    <name evidence="2" type="ORF">YBT1518_27305</name>
</gene>
<dbReference type="RefSeq" id="WP_023523303.1">
    <property type="nucleotide sequence ID" value="NC_022873.1"/>
</dbReference>
<dbReference type="Proteomes" id="UP000018566">
    <property type="component" value="Chromosome"/>
</dbReference>
<evidence type="ECO:0000313" key="2">
    <source>
        <dbReference type="EMBL" id="AHA74566.1"/>
    </source>
</evidence>
<name>A0A9W3KLL6_BACTU</name>
<keyword evidence="1" id="KW-0812">Transmembrane</keyword>
<reference evidence="2 3" key="1">
    <citation type="submission" date="2013-05" db="EMBL/GenBank/DDBJ databases">
        <title>Complete genome sequence of Bacillus thuringiensis YBT-1518, a typical strain with high toxicity to nematode.</title>
        <authorList>
            <person name="Wang P."/>
            <person name="Zhang C."/>
            <person name="Guo M."/>
            <person name="Guo S."/>
            <person name="Zhu Y."/>
            <person name="Zheng J."/>
            <person name="Zhu L."/>
            <person name="Ruan L."/>
            <person name="Peng D."/>
            <person name="Sun M."/>
        </authorList>
    </citation>
    <scope>NUCLEOTIDE SEQUENCE [LARGE SCALE GENOMIC DNA]</scope>
    <source>
        <strain evidence="2 3">YBT-1518</strain>
    </source>
</reference>
<evidence type="ECO:0000313" key="3">
    <source>
        <dbReference type="Proteomes" id="UP000018566"/>
    </source>
</evidence>
<proteinExistence type="predicted"/>
<dbReference type="EMBL" id="CP005935">
    <property type="protein sequence ID" value="AHA74566.1"/>
    <property type="molecule type" value="Genomic_DNA"/>
</dbReference>
<dbReference type="KEGG" id="bthu:YBT1518_27305"/>
<keyword evidence="1" id="KW-1133">Transmembrane helix</keyword>
<feature type="transmembrane region" description="Helical" evidence="1">
    <location>
        <begin position="35"/>
        <end position="55"/>
    </location>
</feature>
<evidence type="ECO:0000256" key="1">
    <source>
        <dbReference type="SAM" id="Phobius"/>
    </source>
</evidence>